<keyword evidence="1" id="KW-0175">Coiled coil</keyword>
<organism evidence="2 3">
    <name type="scientific">Seminavis robusta</name>
    <dbReference type="NCBI Taxonomy" id="568900"/>
    <lineage>
        <taxon>Eukaryota</taxon>
        <taxon>Sar</taxon>
        <taxon>Stramenopiles</taxon>
        <taxon>Ochrophyta</taxon>
        <taxon>Bacillariophyta</taxon>
        <taxon>Bacillariophyceae</taxon>
        <taxon>Bacillariophycidae</taxon>
        <taxon>Naviculales</taxon>
        <taxon>Naviculaceae</taxon>
        <taxon>Seminavis</taxon>
    </lineage>
</organism>
<evidence type="ECO:0000313" key="3">
    <source>
        <dbReference type="Proteomes" id="UP001153069"/>
    </source>
</evidence>
<proteinExistence type="predicted"/>
<dbReference type="EMBL" id="CAICTM010000198">
    <property type="protein sequence ID" value="CAB9504509.1"/>
    <property type="molecule type" value="Genomic_DNA"/>
</dbReference>
<reference evidence="2" key="1">
    <citation type="submission" date="2020-06" db="EMBL/GenBank/DDBJ databases">
        <authorList>
            <consortium name="Plant Systems Biology data submission"/>
        </authorList>
    </citation>
    <scope>NUCLEOTIDE SEQUENCE</scope>
    <source>
        <strain evidence="2">D6</strain>
    </source>
</reference>
<accession>A0A9N8DPJ5</accession>
<protein>
    <submittedName>
        <fullName evidence="2">Uncharacterized protein</fullName>
    </submittedName>
</protein>
<gene>
    <name evidence="2" type="ORF">SEMRO_199_G084450.1</name>
</gene>
<evidence type="ECO:0000313" key="2">
    <source>
        <dbReference type="EMBL" id="CAB9504509.1"/>
    </source>
</evidence>
<dbReference type="AlphaFoldDB" id="A0A9N8DPJ5"/>
<comment type="caution">
    <text evidence="2">The sequence shown here is derived from an EMBL/GenBank/DDBJ whole genome shotgun (WGS) entry which is preliminary data.</text>
</comment>
<keyword evidence="3" id="KW-1185">Reference proteome</keyword>
<evidence type="ECO:0000256" key="1">
    <source>
        <dbReference type="SAM" id="Coils"/>
    </source>
</evidence>
<feature type="coiled-coil region" evidence="1">
    <location>
        <begin position="27"/>
        <end position="54"/>
    </location>
</feature>
<sequence length="86" mass="10329">MGQNYEFSIFQQIFHHGVRVRFDPEFLKKEEERKEEKKKLLKMADNRKKELCRQLFDRLTDTSNRADLALQDQFGWVDGPDEHSGK</sequence>
<dbReference type="Proteomes" id="UP001153069">
    <property type="component" value="Unassembled WGS sequence"/>
</dbReference>
<name>A0A9N8DPJ5_9STRA</name>